<dbReference type="Pfam" id="PF01636">
    <property type="entry name" value="APH"/>
    <property type="match status" value="1"/>
</dbReference>
<accession>A0A6J4NJA4</accession>
<dbReference type="InterPro" id="IPR002575">
    <property type="entry name" value="Aminoglycoside_PTrfase"/>
</dbReference>
<sequence>MPGLSLPDFPEVDDGVLRAVSERHGLGAETFSLLPAVGIFNLIYLLGEDFVLRVPRDHPVSASDARKEAIAVPAAREAGVRTPRMHAFDDSREVLPVPYSIYERVRGETLGLLARDPAALPGVWRELGRDLALLHSGVAEDGPAAGLELDEMPDPRPWPGELAEAGYFTATEARWLAEWLERLAPAALAPVPRRFLHGDSQATNVMVSEGSLEYLAVLDWGSCGWGDPAWDFAGVPLRVVPCMLEGYRSVAPLDGDETAEARILWRHLQLSLYLLRREPQPGRSWAERPLAMLLDVMRFSLDSPGERWSAWMP</sequence>
<evidence type="ECO:0000313" key="2">
    <source>
        <dbReference type="EMBL" id="CAA9389448.1"/>
    </source>
</evidence>
<dbReference type="AlphaFoldDB" id="A0A6J4NJA4"/>
<evidence type="ECO:0000259" key="1">
    <source>
        <dbReference type="Pfam" id="PF01636"/>
    </source>
</evidence>
<dbReference type="PANTHER" id="PTHR21310">
    <property type="entry name" value="AMINOGLYCOSIDE PHOSPHOTRANSFERASE-RELATED-RELATED"/>
    <property type="match status" value="1"/>
</dbReference>
<dbReference type="InterPro" id="IPR011009">
    <property type="entry name" value="Kinase-like_dom_sf"/>
</dbReference>
<name>A0A6J4NJA4_9ACTN</name>
<reference evidence="2" key="1">
    <citation type="submission" date="2020-02" db="EMBL/GenBank/DDBJ databases">
        <authorList>
            <person name="Meier V. D."/>
        </authorList>
    </citation>
    <scope>NUCLEOTIDE SEQUENCE</scope>
    <source>
        <strain evidence="2">AVDCRST_MAG55</strain>
    </source>
</reference>
<feature type="domain" description="Aminoglycoside phosphotransferase" evidence="1">
    <location>
        <begin position="41"/>
        <end position="234"/>
    </location>
</feature>
<dbReference type="EMBL" id="CADCUZ010000001">
    <property type="protein sequence ID" value="CAA9389448.1"/>
    <property type="molecule type" value="Genomic_DNA"/>
</dbReference>
<dbReference type="SUPFAM" id="SSF56112">
    <property type="entry name" value="Protein kinase-like (PK-like)"/>
    <property type="match status" value="1"/>
</dbReference>
<dbReference type="Gene3D" id="3.90.1200.10">
    <property type="match status" value="1"/>
</dbReference>
<protein>
    <recommendedName>
        <fullName evidence="1">Aminoglycoside phosphotransferase domain-containing protein</fullName>
    </recommendedName>
</protein>
<dbReference type="InterPro" id="IPR051678">
    <property type="entry name" value="AGP_Transferase"/>
</dbReference>
<proteinExistence type="predicted"/>
<gene>
    <name evidence="2" type="ORF">AVDCRST_MAG55-5</name>
</gene>
<organism evidence="2">
    <name type="scientific">uncultured Rubrobacteraceae bacterium</name>
    <dbReference type="NCBI Taxonomy" id="349277"/>
    <lineage>
        <taxon>Bacteria</taxon>
        <taxon>Bacillati</taxon>
        <taxon>Actinomycetota</taxon>
        <taxon>Rubrobacteria</taxon>
        <taxon>Rubrobacterales</taxon>
        <taxon>Rubrobacteraceae</taxon>
        <taxon>environmental samples</taxon>
    </lineage>
</organism>